<dbReference type="SUPFAM" id="SSF49842">
    <property type="entry name" value="TNF-like"/>
    <property type="match status" value="1"/>
</dbReference>
<dbReference type="PRINTS" id="PR00007">
    <property type="entry name" value="COMPLEMNTC1Q"/>
</dbReference>
<dbReference type="Proteomes" id="UP000503349">
    <property type="component" value="Chromosome 12"/>
</dbReference>
<reference evidence="8" key="2">
    <citation type="submission" date="2019-02" db="EMBL/GenBank/DDBJ databases">
        <title>Opniocepnalus argus Var Kimnra genome.</title>
        <authorList>
            <person name="Zhou C."/>
            <person name="Xiao S."/>
        </authorList>
    </citation>
    <scope>NUCLEOTIDE SEQUENCE [LARGE SCALE GENOMIC DNA]</scope>
</reference>
<organism evidence="7 8">
    <name type="scientific">Channa argus</name>
    <name type="common">Northern snakehead</name>
    <name type="synonym">Ophicephalus argus</name>
    <dbReference type="NCBI Taxonomy" id="215402"/>
    <lineage>
        <taxon>Eukaryota</taxon>
        <taxon>Metazoa</taxon>
        <taxon>Chordata</taxon>
        <taxon>Craniata</taxon>
        <taxon>Vertebrata</taxon>
        <taxon>Euteleostomi</taxon>
        <taxon>Actinopterygii</taxon>
        <taxon>Neopterygii</taxon>
        <taxon>Teleostei</taxon>
        <taxon>Neoteleostei</taxon>
        <taxon>Acanthomorphata</taxon>
        <taxon>Anabantaria</taxon>
        <taxon>Anabantiformes</taxon>
        <taxon>Channoidei</taxon>
        <taxon>Channidae</taxon>
        <taxon>Channa</taxon>
    </lineage>
</organism>
<dbReference type="PROSITE" id="PS50871">
    <property type="entry name" value="C1Q"/>
    <property type="match status" value="1"/>
</dbReference>
<dbReference type="EMBL" id="CM015723">
    <property type="protein sequence ID" value="KAF3697072.1"/>
    <property type="molecule type" value="Genomic_DNA"/>
</dbReference>
<dbReference type="PANTHER" id="PTHR22923:SF102">
    <property type="entry name" value="CEREBELLIN 13-RELATED"/>
    <property type="match status" value="1"/>
</dbReference>
<keyword evidence="2" id="KW-0964">Secreted</keyword>
<accession>A0A6G1Q3J5</accession>
<keyword evidence="3" id="KW-0732">Signal</keyword>
<evidence type="ECO:0000256" key="5">
    <source>
        <dbReference type="SAM" id="MobiDB-lite"/>
    </source>
</evidence>
<protein>
    <submittedName>
        <fullName evidence="7">Complement C1q-like protein 2 C1q and tumor necrosis factor-related protein 10</fullName>
    </submittedName>
</protein>
<dbReference type="Pfam" id="PF00386">
    <property type="entry name" value="C1q"/>
    <property type="match status" value="1"/>
</dbReference>
<evidence type="ECO:0000259" key="6">
    <source>
        <dbReference type="PROSITE" id="PS50871"/>
    </source>
</evidence>
<reference evidence="7 8" key="1">
    <citation type="submission" date="2019-02" db="EMBL/GenBank/DDBJ databases">
        <title>Opniocepnalus argus genome.</title>
        <authorList>
            <person name="Zhou C."/>
            <person name="Xiao S."/>
        </authorList>
    </citation>
    <scope>NUCLEOTIDE SEQUENCE [LARGE SCALE GENOMIC DNA]</scope>
    <source>
        <strain evidence="7">OARG1902GOOAL</strain>
        <tissue evidence="7">Muscle</tissue>
    </source>
</reference>
<evidence type="ECO:0000256" key="2">
    <source>
        <dbReference type="ARBA" id="ARBA00022525"/>
    </source>
</evidence>
<feature type="compositionally biased region" description="Basic and acidic residues" evidence="5">
    <location>
        <begin position="1"/>
        <end position="11"/>
    </location>
</feature>
<comment type="subcellular location">
    <subcellularLocation>
        <location evidence="1">Secreted</location>
    </subcellularLocation>
</comment>
<dbReference type="AlphaFoldDB" id="A0A6G1Q3J5"/>
<dbReference type="Gene3D" id="2.60.120.40">
    <property type="match status" value="1"/>
</dbReference>
<evidence type="ECO:0000256" key="1">
    <source>
        <dbReference type="ARBA" id="ARBA00004613"/>
    </source>
</evidence>
<dbReference type="InterPro" id="IPR008983">
    <property type="entry name" value="Tumour_necrosis_fac-like_dom"/>
</dbReference>
<dbReference type="SMART" id="SM00110">
    <property type="entry name" value="C1Q"/>
    <property type="match status" value="1"/>
</dbReference>
<sequence>MAETQKTRTDSNNEGGEEELQSDIWTELRNLRDMVVEQKVELSYLTARVAAAESLVETLKTENRGTLQYKTHFLTFKSKGVDINIFITAIETRMSAAESLAEELQMKNDAQASELAVTQQKLSTLQQRLTDNELLVQELEKQQEVGKVAFSTSLLASGEGNTSSDEFVSLLFSNVITNIGNHYNPNTGHFTAPARGVYYFTFTGFTAHTESAMRLRLVKNGNLIVFAGDCATSTDSEDNASNAAVLHLELGDVVAVQRAGTVWDDQYHRTTFGGFLLFPFSCKRSWRTVTVLLRVLDTSALNPMGDTAAVAECKQHRHANKHTHTYRNPCTGTGELAQLDENTDDFDPMLCL</sequence>
<evidence type="ECO:0000256" key="3">
    <source>
        <dbReference type="ARBA" id="ARBA00022729"/>
    </source>
</evidence>
<dbReference type="InterPro" id="IPR001073">
    <property type="entry name" value="C1q_dom"/>
</dbReference>
<dbReference type="PANTHER" id="PTHR22923">
    <property type="entry name" value="CEREBELLIN-RELATED"/>
    <property type="match status" value="1"/>
</dbReference>
<evidence type="ECO:0000256" key="4">
    <source>
        <dbReference type="SAM" id="Coils"/>
    </source>
</evidence>
<dbReference type="InterPro" id="IPR050822">
    <property type="entry name" value="Cerebellin_Synaptic_Org"/>
</dbReference>
<name>A0A6G1Q3J5_CHAAH</name>
<keyword evidence="4" id="KW-0175">Coiled coil</keyword>
<feature type="coiled-coil region" evidence="4">
    <location>
        <begin position="87"/>
        <end position="142"/>
    </location>
</feature>
<dbReference type="GO" id="GO:0005576">
    <property type="term" value="C:extracellular region"/>
    <property type="evidence" value="ECO:0007669"/>
    <property type="project" value="UniProtKB-SubCell"/>
</dbReference>
<proteinExistence type="predicted"/>
<evidence type="ECO:0000313" key="8">
    <source>
        <dbReference type="Proteomes" id="UP000503349"/>
    </source>
</evidence>
<feature type="region of interest" description="Disordered" evidence="5">
    <location>
        <begin position="1"/>
        <end position="21"/>
    </location>
</feature>
<feature type="domain" description="C1q" evidence="6">
    <location>
        <begin position="143"/>
        <end position="283"/>
    </location>
</feature>
<gene>
    <name evidence="7" type="ORF">EXN66_Car012752</name>
</gene>
<keyword evidence="8" id="KW-1185">Reference proteome</keyword>
<evidence type="ECO:0000313" key="7">
    <source>
        <dbReference type="EMBL" id="KAF3697072.1"/>
    </source>
</evidence>